<dbReference type="EMBL" id="BAABCE010000084">
    <property type="protein sequence ID" value="GAA3599518.1"/>
    <property type="molecule type" value="Genomic_DNA"/>
</dbReference>
<dbReference type="Proteomes" id="UP001500707">
    <property type="component" value="Unassembled WGS sequence"/>
</dbReference>
<evidence type="ECO:0000313" key="2">
    <source>
        <dbReference type="EMBL" id="GAA3599518.1"/>
    </source>
</evidence>
<reference evidence="3" key="1">
    <citation type="journal article" date="2019" name="Int. J. Syst. Evol. Microbiol.">
        <title>The Global Catalogue of Microorganisms (GCM) 10K type strain sequencing project: providing services to taxonomists for standard genome sequencing and annotation.</title>
        <authorList>
            <consortium name="The Broad Institute Genomics Platform"/>
            <consortium name="The Broad Institute Genome Sequencing Center for Infectious Disease"/>
            <person name="Wu L."/>
            <person name="Ma J."/>
        </authorList>
    </citation>
    <scope>NUCLEOTIDE SEQUENCE [LARGE SCALE GENOMIC DNA]</scope>
    <source>
        <strain evidence="3">JCM 17656</strain>
    </source>
</reference>
<sequence>MQEVRRSCRLQTKPKKKKLTVCVRFGCLGVEPKRMPIMEKAGPSELAANRHAPRGADHSGGPVLNSD</sequence>
<feature type="region of interest" description="Disordered" evidence="1">
    <location>
        <begin position="37"/>
        <end position="67"/>
    </location>
</feature>
<accession>A0ABP6ZBQ1</accession>
<evidence type="ECO:0000313" key="3">
    <source>
        <dbReference type="Proteomes" id="UP001500707"/>
    </source>
</evidence>
<keyword evidence="3" id="KW-1185">Reference proteome</keyword>
<evidence type="ECO:0000256" key="1">
    <source>
        <dbReference type="SAM" id="MobiDB-lite"/>
    </source>
</evidence>
<gene>
    <name evidence="2" type="ORF">GCM10022295_93530</name>
</gene>
<organism evidence="2 3">
    <name type="scientific">Streptomyces osmaniensis</name>
    <dbReference type="NCBI Taxonomy" id="593134"/>
    <lineage>
        <taxon>Bacteria</taxon>
        <taxon>Bacillati</taxon>
        <taxon>Actinomycetota</taxon>
        <taxon>Actinomycetes</taxon>
        <taxon>Kitasatosporales</taxon>
        <taxon>Streptomycetaceae</taxon>
        <taxon>Streptomyces</taxon>
    </lineage>
</organism>
<protein>
    <submittedName>
        <fullName evidence="2">Uncharacterized protein</fullName>
    </submittedName>
</protein>
<comment type="caution">
    <text evidence="2">The sequence shown here is derived from an EMBL/GenBank/DDBJ whole genome shotgun (WGS) entry which is preliminary data.</text>
</comment>
<proteinExistence type="predicted"/>
<name>A0ABP6ZBQ1_9ACTN</name>